<sequence>MNWRNVRMRFAVIYSGERLSSITPCAYPLVSDTVHCGIDDPILRQSVRVCDPDKAISMSEGKSHYCLNHILFYSFLTLP</sequence>
<reference evidence="2" key="1">
    <citation type="submission" date="2022-11" db="UniProtKB">
        <authorList>
            <consortium name="WormBaseParasite"/>
        </authorList>
    </citation>
    <scope>IDENTIFICATION</scope>
</reference>
<evidence type="ECO:0000313" key="2">
    <source>
        <dbReference type="WBParaSite" id="PEQ_0000448101-mRNA-1"/>
    </source>
</evidence>
<dbReference type="WBParaSite" id="PEQ_0000448101-mRNA-1">
    <property type="protein sequence ID" value="PEQ_0000448101-mRNA-1"/>
    <property type="gene ID" value="PEQ_0000448101"/>
</dbReference>
<accession>A0A914RCR7</accession>
<keyword evidence="1" id="KW-1185">Reference proteome</keyword>
<protein>
    <submittedName>
        <fullName evidence="2">Uncharacterized protein</fullName>
    </submittedName>
</protein>
<evidence type="ECO:0000313" key="1">
    <source>
        <dbReference type="Proteomes" id="UP000887564"/>
    </source>
</evidence>
<name>A0A914RCR7_PAREQ</name>
<dbReference type="Proteomes" id="UP000887564">
    <property type="component" value="Unplaced"/>
</dbReference>
<organism evidence="1 2">
    <name type="scientific">Parascaris equorum</name>
    <name type="common">Equine roundworm</name>
    <dbReference type="NCBI Taxonomy" id="6256"/>
    <lineage>
        <taxon>Eukaryota</taxon>
        <taxon>Metazoa</taxon>
        <taxon>Ecdysozoa</taxon>
        <taxon>Nematoda</taxon>
        <taxon>Chromadorea</taxon>
        <taxon>Rhabditida</taxon>
        <taxon>Spirurina</taxon>
        <taxon>Ascaridomorpha</taxon>
        <taxon>Ascaridoidea</taxon>
        <taxon>Ascarididae</taxon>
        <taxon>Parascaris</taxon>
    </lineage>
</organism>
<dbReference type="AlphaFoldDB" id="A0A914RCR7"/>
<proteinExistence type="predicted"/>